<protein>
    <submittedName>
        <fullName evidence="2">Uncharacterized protein</fullName>
    </submittedName>
</protein>
<dbReference type="AlphaFoldDB" id="A0AAD9JM51"/>
<dbReference type="Gene3D" id="3.40.50.300">
    <property type="entry name" value="P-loop containing nucleotide triphosphate hydrolases"/>
    <property type="match status" value="1"/>
</dbReference>
<dbReference type="GO" id="GO:0005246">
    <property type="term" value="F:calcium channel regulator activity"/>
    <property type="evidence" value="ECO:0007669"/>
    <property type="project" value="TreeGrafter"/>
</dbReference>
<dbReference type="PANTHER" id="PTHR45775">
    <property type="entry name" value="RAD, GEM/KIR FAMILY MEMBER 2, ISOFORM C"/>
    <property type="match status" value="1"/>
</dbReference>
<dbReference type="InterPro" id="IPR027417">
    <property type="entry name" value="P-loop_NTPase"/>
</dbReference>
<feature type="compositionally biased region" description="Polar residues" evidence="1">
    <location>
        <begin position="256"/>
        <end position="276"/>
    </location>
</feature>
<evidence type="ECO:0000256" key="1">
    <source>
        <dbReference type="SAM" id="MobiDB-lite"/>
    </source>
</evidence>
<dbReference type="SUPFAM" id="SSF52540">
    <property type="entry name" value="P-loop containing nucleoside triphosphate hydrolases"/>
    <property type="match status" value="1"/>
</dbReference>
<feature type="region of interest" description="Disordered" evidence="1">
    <location>
        <begin position="97"/>
        <end position="228"/>
    </location>
</feature>
<dbReference type="InterPro" id="IPR051641">
    <property type="entry name" value="RGK_GTP-binding_reg"/>
</dbReference>
<evidence type="ECO:0000313" key="2">
    <source>
        <dbReference type="EMBL" id="KAK2155748.1"/>
    </source>
</evidence>
<name>A0AAD9JM51_9ANNE</name>
<comment type="caution">
    <text evidence="2">The sequence shown here is derived from an EMBL/GenBank/DDBJ whole genome shotgun (WGS) entry which is preliminary data.</text>
</comment>
<dbReference type="GO" id="GO:0005525">
    <property type="term" value="F:GTP binding"/>
    <property type="evidence" value="ECO:0007669"/>
    <property type="project" value="TreeGrafter"/>
</dbReference>
<gene>
    <name evidence="2" type="ORF">LSH36_232g00001</name>
</gene>
<feature type="compositionally biased region" description="Low complexity" evidence="1">
    <location>
        <begin position="277"/>
        <end position="288"/>
    </location>
</feature>
<dbReference type="PANTHER" id="PTHR45775:SF6">
    <property type="entry name" value="RAD, GEM_KIR FAMILY MEMBER 2, ISOFORM C"/>
    <property type="match status" value="1"/>
</dbReference>
<feature type="compositionally biased region" description="Basic residues" evidence="1">
    <location>
        <begin position="162"/>
        <end position="175"/>
    </location>
</feature>
<evidence type="ECO:0000313" key="3">
    <source>
        <dbReference type="Proteomes" id="UP001208570"/>
    </source>
</evidence>
<sequence length="499" mass="55683">MSGSFPLDEFEDYKQRAFHNGRYHATSRDDGAGLSDSQRLQARMRMRASFRGESAYRPARRHHQEPEVLGQRLAAIEVGSRKSVIGDSVISVFGSRDEIDCDFPSPEDKTTSSGAEDDDVDVIAPTYGGTSRAVLSPIRHRPISPPPPSHRHHLPLSPSPPTHHRSNSCRVRTRRPRELQQRTPNGTRRRTYSMPSRTRHRRPRYGQQVDDVMDDISDAPDSPTNGSTEFYRVRTFSTSSKGIVNRGDSYKRKPLSAQSSVDTTNVRTNSCRSRTLSATSQDSSVGSSSADVQPYRVLVMGGGGVGKTSLLRQFMTSEYMGNVDTVLELALKGFPRRYFINLTFGGIPSLTPFWLGNPFGNFHPESAEIVLPAIRSLSFRPLVTAIVFVVKKLGSGRGTIVDVVLRVCLSTKPLDVQSASRQNSVWIRSTQSDVRHKNRRPASWRRTDHDEIIDNGAKRFFRRGSSPSSRRGSSPFLSLVMSYMASIESVLAEFPSRRV</sequence>
<proteinExistence type="predicted"/>
<organism evidence="2 3">
    <name type="scientific">Paralvinella palmiformis</name>
    <dbReference type="NCBI Taxonomy" id="53620"/>
    <lineage>
        <taxon>Eukaryota</taxon>
        <taxon>Metazoa</taxon>
        <taxon>Spiralia</taxon>
        <taxon>Lophotrochozoa</taxon>
        <taxon>Annelida</taxon>
        <taxon>Polychaeta</taxon>
        <taxon>Sedentaria</taxon>
        <taxon>Canalipalpata</taxon>
        <taxon>Terebellida</taxon>
        <taxon>Terebelliformia</taxon>
        <taxon>Alvinellidae</taxon>
        <taxon>Paralvinella</taxon>
    </lineage>
</organism>
<dbReference type="EMBL" id="JAODUP010000232">
    <property type="protein sequence ID" value="KAK2155748.1"/>
    <property type="molecule type" value="Genomic_DNA"/>
</dbReference>
<dbReference type="Proteomes" id="UP001208570">
    <property type="component" value="Unassembled WGS sequence"/>
</dbReference>
<keyword evidence="3" id="KW-1185">Reference proteome</keyword>
<feature type="region of interest" description="Disordered" evidence="1">
    <location>
        <begin position="245"/>
        <end position="288"/>
    </location>
</feature>
<accession>A0AAD9JM51</accession>
<feature type="compositionally biased region" description="Basic residues" evidence="1">
    <location>
        <begin position="187"/>
        <end position="204"/>
    </location>
</feature>
<dbReference type="GO" id="GO:0005886">
    <property type="term" value="C:plasma membrane"/>
    <property type="evidence" value="ECO:0007669"/>
    <property type="project" value="TreeGrafter"/>
</dbReference>
<reference evidence="2" key="1">
    <citation type="journal article" date="2023" name="Mol. Biol. Evol.">
        <title>Third-Generation Sequencing Reveals the Adaptive Role of the Epigenome in Three Deep-Sea Polychaetes.</title>
        <authorList>
            <person name="Perez M."/>
            <person name="Aroh O."/>
            <person name="Sun Y."/>
            <person name="Lan Y."/>
            <person name="Juniper S.K."/>
            <person name="Young C.R."/>
            <person name="Angers B."/>
            <person name="Qian P.Y."/>
        </authorList>
    </citation>
    <scope>NUCLEOTIDE SEQUENCE</scope>
    <source>
        <strain evidence="2">P08H-3</strain>
    </source>
</reference>